<name>A0A852W0H2_PSEA5</name>
<dbReference type="RefSeq" id="WP_073573812.1">
    <property type="nucleotide sequence ID" value="NZ_BAAAJZ010000003.1"/>
</dbReference>
<dbReference type="GeneID" id="98052692"/>
<feature type="transmembrane region" description="Helical" evidence="1">
    <location>
        <begin position="36"/>
        <end position="55"/>
    </location>
</feature>
<protein>
    <submittedName>
        <fullName evidence="2">Uncharacterized protein</fullName>
    </submittedName>
</protein>
<organism evidence="2 3">
    <name type="scientific">Pseudonocardia alni</name>
    <name type="common">Amycolata alni</name>
    <dbReference type="NCBI Taxonomy" id="33907"/>
    <lineage>
        <taxon>Bacteria</taxon>
        <taxon>Bacillati</taxon>
        <taxon>Actinomycetota</taxon>
        <taxon>Actinomycetes</taxon>
        <taxon>Pseudonocardiales</taxon>
        <taxon>Pseudonocardiaceae</taxon>
        <taxon>Pseudonocardia</taxon>
    </lineage>
</organism>
<proteinExistence type="predicted"/>
<dbReference type="Proteomes" id="UP000549695">
    <property type="component" value="Unassembled WGS sequence"/>
</dbReference>
<evidence type="ECO:0000313" key="3">
    <source>
        <dbReference type="Proteomes" id="UP000549695"/>
    </source>
</evidence>
<keyword evidence="3" id="KW-1185">Reference proteome</keyword>
<feature type="transmembrane region" description="Helical" evidence="1">
    <location>
        <begin position="105"/>
        <end position="124"/>
    </location>
</feature>
<feature type="transmembrane region" description="Helical" evidence="1">
    <location>
        <begin position="157"/>
        <end position="173"/>
    </location>
</feature>
<feature type="transmembrane region" description="Helical" evidence="1">
    <location>
        <begin position="61"/>
        <end position="84"/>
    </location>
</feature>
<evidence type="ECO:0000256" key="1">
    <source>
        <dbReference type="SAM" id="Phobius"/>
    </source>
</evidence>
<feature type="transmembrane region" description="Helical" evidence="1">
    <location>
        <begin position="130"/>
        <end position="150"/>
    </location>
</feature>
<sequence>MQDRTDTDVDDQPPRSPADALAIIEREQARQIPPYWIFYLIWGAAWAVIGLAWFANGTGAVTAATAGVLTGLAIAGGSIASGLVGARMGRGVTGPSQLHGALYGWVWPVAMIGVVALAVGLGRLGAPVGFAMPALFVFVTGGLFAVGAAVWRNIPDYALGLGLLVLGAALPFVPAPWHALTLAVVGGGALVATGLWTRARAVR</sequence>
<dbReference type="AlphaFoldDB" id="A0A852W0H2"/>
<gene>
    <name evidence="2" type="ORF">HDA37_002943</name>
</gene>
<dbReference type="EMBL" id="JACCCZ010000001">
    <property type="protein sequence ID" value="NYG02658.1"/>
    <property type="molecule type" value="Genomic_DNA"/>
</dbReference>
<keyword evidence="1" id="KW-1133">Transmembrane helix</keyword>
<evidence type="ECO:0000313" key="2">
    <source>
        <dbReference type="EMBL" id="NYG02658.1"/>
    </source>
</evidence>
<reference evidence="2 3" key="1">
    <citation type="submission" date="2020-07" db="EMBL/GenBank/DDBJ databases">
        <title>Sequencing the genomes of 1000 actinobacteria strains.</title>
        <authorList>
            <person name="Klenk H.-P."/>
        </authorList>
    </citation>
    <scope>NUCLEOTIDE SEQUENCE [LARGE SCALE GENOMIC DNA]</scope>
    <source>
        <strain evidence="2 3">DSM 44749</strain>
    </source>
</reference>
<comment type="caution">
    <text evidence="2">The sequence shown here is derived from an EMBL/GenBank/DDBJ whole genome shotgun (WGS) entry which is preliminary data.</text>
</comment>
<keyword evidence="1" id="KW-0472">Membrane</keyword>
<accession>A0A852W0H2</accession>
<keyword evidence="1" id="KW-0812">Transmembrane</keyword>
<feature type="transmembrane region" description="Helical" evidence="1">
    <location>
        <begin position="179"/>
        <end position="197"/>
    </location>
</feature>